<feature type="transmembrane region" description="Helical" evidence="7">
    <location>
        <begin position="21"/>
        <end position="39"/>
    </location>
</feature>
<dbReference type="Proteomes" id="UP000582837">
    <property type="component" value="Unassembled WGS sequence"/>
</dbReference>
<evidence type="ECO:0000256" key="5">
    <source>
        <dbReference type="ARBA" id="ARBA00023136"/>
    </source>
</evidence>
<keyword evidence="5 7" id="KW-0472">Membrane</keyword>
<protein>
    <submittedName>
        <fullName evidence="9">Putative membrane protein YccC</fullName>
    </submittedName>
</protein>
<evidence type="ECO:0000256" key="7">
    <source>
        <dbReference type="SAM" id="Phobius"/>
    </source>
</evidence>
<gene>
    <name evidence="9" type="ORF">HNQ61_000506</name>
</gene>
<feature type="transmembrane region" description="Helical" evidence="7">
    <location>
        <begin position="146"/>
        <end position="165"/>
    </location>
</feature>
<name>A0A841GVL3_9BACT</name>
<organism evidence="9 10">
    <name type="scientific">Longimicrobium terrae</name>
    <dbReference type="NCBI Taxonomy" id="1639882"/>
    <lineage>
        <taxon>Bacteria</taxon>
        <taxon>Pseudomonadati</taxon>
        <taxon>Gemmatimonadota</taxon>
        <taxon>Longimicrobiia</taxon>
        <taxon>Longimicrobiales</taxon>
        <taxon>Longimicrobiaceae</taxon>
        <taxon>Longimicrobium</taxon>
    </lineage>
</organism>
<feature type="domain" description="Integral membrane bound transporter" evidence="8">
    <location>
        <begin position="384"/>
        <end position="505"/>
    </location>
</feature>
<dbReference type="AlphaFoldDB" id="A0A841GVL3"/>
<keyword evidence="3 7" id="KW-0812">Transmembrane</keyword>
<feature type="transmembrane region" description="Helical" evidence="7">
    <location>
        <begin position="490"/>
        <end position="511"/>
    </location>
</feature>
<comment type="subcellular location">
    <subcellularLocation>
        <location evidence="1">Cell membrane</location>
        <topology evidence="1">Multi-pass membrane protein</topology>
    </subcellularLocation>
</comment>
<keyword evidence="2" id="KW-1003">Cell membrane</keyword>
<evidence type="ECO:0000256" key="4">
    <source>
        <dbReference type="ARBA" id="ARBA00022989"/>
    </source>
</evidence>
<evidence type="ECO:0000313" key="9">
    <source>
        <dbReference type="EMBL" id="MBB6068895.1"/>
    </source>
</evidence>
<feature type="transmembrane region" description="Helical" evidence="7">
    <location>
        <begin position="73"/>
        <end position="91"/>
    </location>
</feature>
<keyword evidence="10" id="KW-1185">Reference proteome</keyword>
<accession>A0A841GVL3</accession>
<feature type="transmembrane region" description="Helical" evidence="7">
    <location>
        <begin position="45"/>
        <end position="61"/>
    </location>
</feature>
<dbReference type="PANTHER" id="PTHR30509">
    <property type="entry name" value="P-HYDROXYBENZOIC ACID EFFLUX PUMP SUBUNIT-RELATED"/>
    <property type="match status" value="1"/>
</dbReference>
<keyword evidence="4 7" id="KW-1133">Transmembrane helix</keyword>
<evidence type="ECO:0000313" key="10">
    <source>
        <dbReference type="Proteomes" id="UP000582837"/>
    </source>
</evidence>
<dbReference type="PANTHER" id="PTHR30509:SF8">
    <property type="entry name" value="INNER MEMBRANE PROTEIN YCCS"/>
    <property type="match status" value="1"/>
</dbReference>
<dbReference type="Pfam" id="PF13515">
    <property type="entry name" value="FUSC_2"/>
    <property type="match status" value="1"/>
</dbReference>
<evidence type="ECO:0000256" key="6">
    <source>
        <dbReference type="ARBA" id="ARBA00043993"/>
    </source>
</evidence>
<dbReference type="GO" id="GO:0005886">
    <property type="term" value="C:plasma membrane"/>
    <property type="evidence" value="ECO:0007669"/>
    <property type="project" value="UniProtKB-SubCell"/>
</dbReference>
<dbReference type="EMBL" id="JACHIA010000001">
    <property type="protein sequence ID" value="MBB6068895.1"/>
    <property type="molecule type" value="Genomic_DNA"/>
</dbReference>
<evidence type="ECO:0000256" key="2">
    <source>
        <dbReference type="ARBA" id="ARBA00022475"/>
    </source>
</evidence>
<evidence type="ECO:0000256" key="1">
    <source>
        <dbReference type="ARBA" id="ARBA00004651"/>
    </source>
</evidence>
<evidence type="ECO:0000259" key="8">
    <source>
        <dbReference type="Pfam" id="PF13515"/>
    </source>
</evidence>
<comment type="similarity">
    <text evidence="6">Belongs to the YccS/YhfK family.</text>
</comment>
<proteinExistence type="inferred from homology"/>
<comment type="caution">
    <text evidence="9">The sequence shown here is derived from an EMBL/GenBank/DDBJ whole genome shotgun (WGS) entry which is preliminary data.</text>
</comment>
<reference evidence="9 10" key="1">
    <citation type="submission" date="2020-08" db="EMBL/GenBank/DDBJ databases">
        <title>Genomic Encyclopedia of Type Strains, Phase IV (KMG-IV): sequencing the most valuable type-strain genomes for metagenomic binning, comparative biology and taxonomic classification.</title>
        <authorList>
            <person name="Goeker M."/>
        </authorList>
    </citation>
    <scope>NUCLEOTIDE SEQUENCE [LARGE SCALE GENOMIC DNA]</scope>
    <source>
        <strain evidence="9 10">DSM 29007</strain>
    </source>
</reference>
<dbReference type="RefSeq" id="WP_170031364.1">
    <property type="nucleotide sequence ID" value="NZ_JABDTL010000001.1"/>
</dbReference>
<dbReference type="InterPro" id="IPR049453">
    <property type="entry name" value="Memb_transporter_dom"/>
</dbReference>
<sequence>MKTDRLHPALREIIRVAPARLAWGAGLRAAAAIMVPLILGRAFGIPGMAWAALGGFNAALVDKDGSYSGRAWHLAVVSFASALAAATAALLGHAPVAAIAGMAVWTACAALGRAWGRTGQDAGTISSVTFAVSLATAATPEAALMRAVWLLAGSGWAALIGLLLWPVRRLRPAQRAVGQCYDALGAMAREVAELARAGTEGATGRAHFDGVRTALEAAWRTLPADRRPGGRSTEEEVLLLHLHGADQALGSLAAYADAVGDVPPGPLRDAAADEAASLAAFFDAAGARLMTGRGAVPHPEPSRMSALRDDAPEARHLLRLAWRVREFADAAHEALEGRLPPLPAAVAARPSTAEGWLAPLRGHLSLHSVLLRHALRAGIVAAAAVAVAYALRLEHGYWVTATALITLQPQRGTTLVKGLQRMGGTALGATLAIAIPHLTTDPHVQVGILGALAVCTVAMLPVNYLAYTFLITPTFVLLAEMQAGLWNLSFTRVIDTLIGGVIALAGAHLLWAPPERRRFPEHAAAAAETARDYLLACLAWPRVAGEVVAARRRAAGLMLMELSASLDRTRLETGRGTDLEPAETISLYLRRLVTASSAAAAHDSSAQAATFGTRAADALSELSAALTAGREPPEIGPLLEAPPEDADARFRLERLERPIRVLHDAAGRLSEAARSR</sequence>
<feature type="transmembrane region" description="Helical" evidence="7">
    <location>
        <begin position="446"/>
        <end position="470"/>
    </location>
</feature>
<evidence type="ECO:0000256" key="3">
    <source>
        <dbReference type="ARBA" id="ARBA00022692"/>
    </source>
</evidence>